<evidence type="ECO:0000256" key="1">
    <source>
        <dbReference type="ARBA" id="ARBA00004196"/>
    </source>
</evidence>
<reference evidence="6 7" key="1">
    <citation type="journal article" date="2015" name="Antonie Van Leeuwenhoek">
        <title>Oceanobacillus bengalensis sp. nov., a bacterium isolated from seawater of the Bay of Bengal.</title>
        <authorList>
            <person name="Yongchang O."/>
            <person name="Xiang W."/>
            <person name="Wang G."/>
        </authorList>
    </citation>
    <scope>NUCLEOTIDE SEQUENCE [LARGE SCALE GENOMIC DNA]</scope>
    <source>
        <strain evidence="6 7">MCCC 1K00260</strain>
    </source>
</reference>
<dbReference type="OrthoDB" id="279535at2"/>
<proteinExistence type="predicted"/>
<accession>A0A494Z4W9</accession>
<gene>
    <name evidence="6" type="ORF">D8M05_04110</name>
</gene>
<name>A0A494Z4W9_9BACI</name>
<dbReference type="InterPro" id="IPR051403">
    <property type="entry name" value="NosZ/Cyto_c_oxidase_sub2"/>
</dbReference>
<comment type="caution">
    <text evidence="6">The sequence shown here is derived from an EMBL/GenBank/DDBJ whole genome shotgun (WGS) entry which is preliminary data.</text>
</comment>
<dbReference type="PANTHER" id="PTHR42838:SF2">
    <property type="entry name" value="NITROUS-OXIDE REDUCTASE"/>
    <property type="match status" value="1"/>
</dbReference>
<keyword evidence="2" id="KW-0479">Metal-binding</keyword>
<dbReference type="AlphaFoldDB" id="A0A494Z4W9"/>
<sequence length="140" mass="15036">MKKGLLVTLFLSFILMLAACGGEDTDATSDTSDTPDSEATEQVEETDSSAEASANNDVNIIATNYDLGQDEYVVQSGEEVTLTLTNEEGHHGISIDEFDVTIEGDGEVTFTPDEPGEYRIYCNIFCGEGHGEMVATLVVI</sequence>
<feature type="chain" id="PRO_5039674900" evidence="5">
    <location>
        <begin position="19"/>
        <end position="140"/>
    </location>
</feature>
<dbReference type="InterPro" id="IPR008972">
    <property type="entry name" value="Cupredoxin"/>
</dbReference>
<feature type="signal peptide" evidence="5">
    <location>
        <begin position="1"/>
        <end position="18"/>
    </location>
</feature>
<evidence type="ECO:0000256" key="4">
    <source>
        <dbReference type="SAM" id="MobiDB-lite"/>
    </source>
</evidence>
<dbReference type="PANTHER" id="PTHR42838">
    <property type="entry name" value="CYTOCHROME C OXIDASE SUBUNIT II"/>
    <property type="match status" value="1"/>
</dbReference>
<dbReference type="EMBL" id="RBZO01000004">
    <property type="protein sequence ID" value="RKQ17590.1"/>
    <property type="molecule type" value="Genomic_DNA"/>
</dbReference>
<evidence type="ECO:0000256" key="3">
    <source>
        <dbReference type="ARBA" id="ARBA00023008"/>
    </source>
</evidence>
<dbReference type="GO" id="GO:0030313">
    <property type="term" value="C:cell envelope"/>
    <property type="evidence" value="ECO:0007669"/>
    <property type="project" value="UniProtKB-SubCell"/>
</dbReference>
<evidence type="ECO:0000256" key="5">
    <source>
        <dbReference type="SAM" id="SignalP"/>
    </source>
</evidence>
<dbReference type="GO" id="GO:0046872">
    <property type="term" value="F:metal ion binding"/>
    <property type="evidence" value="ECO:0007669"/>
    <property type="project" value="UniProtKB-KW"/>
</dbReference>
<dbReference type="PROSITE" id="PS51257">
    <property type="entry name" value="PROKAR_LIPOPROTEIN"/>
    <property type="match status" value="1"/>
</dbReference>
<feature type="compositionally biased region" description="Acidic residues" evidence="4">
    <location>
        <begin position="24"/>
        <end position="48"/>
    </location>
</feature>
<keyword evidence="7" id="KW-1185">Reference proteome</keyword>
<dbReference type="Gene3D" id="2.60.40.420">
    <property type="entry name" value="Cupredoxins - blue copper proteins"/>
    <property type="match status" value="1"/>
</dbReference>
<feature type="region of interest" description="Disordered" evidence="4">
    <location>
        <begin position="24"/>
        <end position="55"/>
    </location>
</feature>
<evidence type="ECO:0000313" key="6">
    <source>
        <dbReference type="EMBL" id="RKQ17590.1"/>
    </source>
</evidence>
<protein>
    <submittedName>
        <fullName evidence="6">Uncharacterized protein</fullName>
    </submittedName>
</protein>
<dbReference type="SUPFAM" id="SSF49503">
    <property type="entry name" value="Cupredoxins"/>
    <property type="match status" value="1"/>
</dbReference>
<keyword evidence="3" id="KW-0186">Copper</keyword>
<keyword evidence="5" id="KW-0732">Signal</keyword>
<organism evidence="6 7">
    <name type="scientific">Oceanobacillus bengalensis</name>
    <dbReference type="NCBI Taxonomy" id="1435466"/>
    <lineage>
        <taxon>Bacteria</taxon>
        <taxon>Bacillati</taxon>
        <taxon>Bacillota</taxon>
        <taxon>Bacilli</taxon>
        <taxon>Bacillales</taxon>
        <taxon>Bacillaceae</taxon>
        <taxon>Oceanobacillus</taxon>
    </lineage>
</organism>
<evidence type="ECO:0000313" key="7">
    <source>
        <dbReference type="Proteomes" id="UP000281813"/>
    </source>
</evidence>
<dbReference type="Proteomes" id="UP000281813">
    <property type="component" value="Unassembled WGS sequence"/>
</dbReference>
<evidence type="ECO:0000256" key="2">
    <source>
        <dbReference type="ARBA" id="ARBA00022723"/>
    </source>
</evidence>
<dbReference type="RefSeq" id="WP_121128925.1">
    <property type="nucleotide sequence ID" value="NZ_JBHUFK010000001.1"/>
</dbReference>
<comment type="subcellular location">
    <subcellularLocation>
        <location evidence="1">Cell envelope</location>
    </subcellularLocation>
</comment>